<dbReference type="EMBL" id="JAZHXI010000001">
    <property type="protein sequence ID" value="KAL2076177.1"/>
    <property type="molecule type" value="Genomic_DNA"/>
</dbReference>
<accession>A0ABR4D228</accession>
<keyword evidence="2" id="KW-1185">Reference proteome</keyword>
<protein>
    <submittedName>
        <fullName evidence="1">Uncharacterized protein</fullName>
    </submittedName>
</protein>
<sequence length="86" mass="9871">MEYNPNLNCNSNWEESQSCPRITIATFILQPSPSSPTVTQAQANIQPFHIRLFQPSSSNFQFQIHTLTITSKVTQLVKQIIRQDYC</sequence>
<comment type="caution">
    <text evidence="1">The sequence shown here is derived from an EMBL/GenBank/DDBJ whole genome shotgun (WGS) entry which is preliminary data.</text>
</comment>
<gene>
    <name evidence="1" type="ORF">VTL71DRAFT_1120</name>
</gene>
<feature type="non-terminal residue" evidence="1">
    <location>
        <position position="86"/>
    </location>
</feature>
<organism evidence="1 2">
    <name type="scientific">Oculimacula yallundae</name>
    <dbReference type="NCBI Taxonomy" id="86028"/>
    <lineage>
        <taxon>Eukaryota</taxon>
        <taxon>Fungi</taxon>
        <taxon>Dikarya</taxon>
        <taxon>Ascomycota</taxon>
        <taxon>Pezizomycotina</taxon>
        <taxon>Leotiomycetes</taxon>
        <taxon>Helotiales</taxon>
        <taxon>Ploettnerulaceae</taxon>
        <taxon>Oculimacula</taxon>
    </lineage>
</organism>
<evidence type="ECO:0000313" key="2">
    <source>
        <dbReference type="Proteomes" id="UP001595075"/>
    </source>
</evidence>
<proteinExistence type="predicted"/>
<dbReference type="Proteomes" id="UP001595075">
    <property type="component" value="Unassembled WGS sequence"/>
</dbReference>
<reference evidence="1 2" key="1">
    <citation type="journal article" date="2024" name="Commun. Biol.">
        <title>Comparative genomic analysis of thermophilic fungi reveals convergent evolutionary adaptations and gene losses.</title>
        <authorList>
            <person name="Steindorff A.S."/>
            <person name="Aguilar-Pontes M.V."/>
            <person name="Robinson A.J."/>
            <person name="Andreopoulos B."/>
            <person name="LaButti K."/>
            <person name="Kuo A."/>
            <person name="Mondo S."/>
            <person name="Riley R."/>
            <person name="Otillar R."/>
            <person name="Haridas S."/>
            <person name="Lipzen A."/>
            <person name="Grimwood J."/>
            <person name="Schmutz J."/>
            <person name="Clum A."/>
            <person name="Reid I.D."/>
            <person name="Moisan M.C."/>
            <person name="Butler G."/>
            <person name="Nguyen T.T.M."/>
            <person name="Dewar K."/>
            <person name="Conant G."/>
            <person name="Drula E."/>
            <person name="Henrissat B."/>
            <person name="Hansel C."/>
            <person name="Singer S."/>
            <person name="Hutchinson M.I."/>
            <person name="de Vries R.P."/>
            <person name="Natvig D.O."/>
            <person name="Powell A.J."/>
            <person name="Tsang A."/>
            <person name="Grigoriev I.V."/>
        </authorList>
    </citation>
    <scope>NUCLEOTIDE SEQUENCE [LARGE SCALE GENOMIC DNA]</scope>
    <source>
        <strain evidence="1 2">CBS 494.80</strain>
    </source>
</reference>
<evidence type="ECO:0000313" key="1">
    <source>
        <dbReference type="EMBL" id="KAL2076177.1"/>
    </source>
</evidence>
<name>A0ABR4D228_9HELO</name>